<evidence type="ECO:0000313" key="3">
    <source>
        <dbReference type="Proteomes" id="UP000280298"/>
    </source>
</evidence>
<gene>
    <name evidence="2" type="ORF">EJ357_02380</name>
</gene>
<dbReference type="GO" id="GO:0005576">
    <property type="term" value="C:extracellular region"/>
    <property type="evidence" value="ECO:0007669"/>
    <property type="project" value="InterPro"/>
</dbReference>
<keyword evidence="3" id="KW-1185">Reference proteome</keyword>
<dbReference type="KEGG" id="scya:EJ357_02380"/>
<evidence type="ECO:0000313" key="2">
    <source>
        <dbReference type="EMBL" id="AZQ40206.1"/>
    </source>
</evidence>
<evidence type="ECO:0000259" key="1">
    <source>
        <dbReference type="Pfam" id="PF00711"/>
    </source>
</evidence>
<dbReference type="EMBL" id="CP034539">
    <property type="protein sequence ID" value="AZQ40206.1"/>
    <property type="molecule type" value="Genomic_DNA"/>
</dbReference>
<proteinExistence type="predicted"/>
<dbReference type="AlphaFoldDB" id="A0A3Q9F073"/>
<sequence>MTRCRTRSTWAGHCSPRWATCCTARCSA</sequence>
<dbReference type="GO" id="GO:0006952">
    <property type="term" value="P:defense response"/>
    <property type="evidence" value="ECO:0007669"/>
    <property type="project" value="InterPro"/>
</dbReference>
<accession>A0A3Q9F073</accession>
<reference evidence="2 3" key="1">
    <citation type="journal article" date="2019" name="Int. J. Syst. Evol. Microbiol.">
        <title>Streptomyces cyaneochromogenes sp. nov., a blue pigment-producing actinomycete from manganese-contaminated soil.</title>
        <authorList>
            <person name="Tang X."/>
            <person name="Zhao J."/>
            <person name="Li K."/>
            <person name="Chen Z."/>
            <person name="Sun Y."/>
            <person name="Gao J."/>
        </authorList>
    </citation>
    <scope>NUCLEOTIDE SEQUENCE [LARGE SCALE GENOMIC DNA]</scope>
    <source>
        <strain evidence="2 3">MK-45</strain>
    </source>
</reference>
<dbReference type="Pfam" id="PF00711">
    <property type="entry name" value="Defensin_beta"/>
    <property type="match status" value="1"/>
</dbReference>
<dbReference type="InterPro" id="IPR001855">
    <property type="entry name" value="Defensin_beta-like"/>
</dbReference>
<organism evidence="2 3">
    <name type="scientific">Streptomyces cyaneochromogenes</name>
    <dbReference type="NCBI Taxonomy" id="2496836"/>
    <lineage>
        <taxon>Bacteria</taxon>
        <taxon>Bacillati</taxon>
        <taxon>Actinomycetota</taxon>
        <taxon>Actinomycetes</taxon>
        <taxon>Kitasatosporales</taxon>
        <taxon>Streptomycetaceae</taxon>
        <taxon>Streptomyces</taxon>
    </lineage>
</organism>
<dbReference type="Proteomes" id="UP000280298">
    <property type="component" value="Chromosome"/>
</dbReference>
<feature type="domain" description="Beta-defensin-like" evidence="1">
    <location>
        <begin position="3"/>
        <end position="22"/>
    </location>
</feature>
<protein>
    <recommendedName>
        <fullName evidence="1">Beta-defensin-like domain-containing protein</fullName>
    </recommendedName>
</protein>
<name>A0A3Q9F073_9ACTN</name>